<feature type="compositionally biased region" description="Basic and acidic residues" evidence="3">
    <location>
        <begin position="604"/>
        <end position="613"/>
    </location>
</feature>
<feature type="compositionally biased region" description="Basic and acidic residues" evidence="3">
    <location>
        <begin position="478"/>
        <end position="489"/>
    </location>
</feature>
<evidence type="ECO:0000259" key="4">
    <source>
        <dbReference type="Pfam" id="PF06737"/>
    </source>
</evidence>
<feature type="compositionally biased region" description="Low complexity" evidence="3">
    <location>
        <begin position="542"/>
        <end position="551"/>
    </location>
</feature>
<organism evidence="5 6">
    <name type="scientific">Pseudonocardia kongjuensis</name>
    <dbReference type="NCBI Taxonomy" id="102227"/>
    <lineage>
        <taxon>Bacteria</taxon>
        <taxon>Bacillati</taxon>
        <taxon>Actinomycetota</taxon>
        <taxon>Actinomycetes</taxon>
        <taxon>Pseudonocardiales</taxon>
        <taxon>Pseudonocardiaceae</taxon>
        <taxon>Pseudonocardia</taxon>
    </lineage>
</organism>
<comment type="caution">
    <text evidence="5">The sequence shown here is derived from an EMBL/GenBank/DDBJ whole genome shotgun (WGS) entry which is preliminary data.</text>
</comment>
<protein>
    <recommendedName>
        <fullName evidence="4">Resuscitation-promoting factor core lysozyme-like domain-containing protein</fullName>
    </recommendedName>
</protein>
<feature type="compositionally biased region" description="Low complexity" evidence="3">
    <location>
        <begin position="204"/>
        <end position="215"/>
    </location>
</feature>
<feature type="compositionally biased region" description="Low complexity" evidence="3">
    <location>
        <begin position="422"/>
        <end position="443"/>
    </location>
</feature>
<dbReference type="InterPro" id="IPR023346">
    <property type="entry name" value="Lysozyme-like_dom_sf"/>
</dbReference>
<sequence length="753" mass="74010">MLTAGALLGGTALALSPLPAELGLVTESCNHGKALRQLDAARDTRSQTRALLTDLTLSSDPTAQDLAREIAGLGFTPATQPTGWRQKAVDVSDQLNALESDDPQVREVAARLARAGFGPTPADLLPKEPPPPEPGPLGGIGQSLDGAAESAVGAVESAGEAVADAATPPAATESTGSGSGPAAANPNRQAEPPLPPTCIDQTEATAAPAAPAAAPRQPDTTPGAPAAQPEPTSQQDEEVTSSEPPADQPDADSPDSDSDSGAGSGAGSPDSSSLDDADGPGAPGDDTRSAGPQETTATDPDSADETERVSDTGGREEADGSASGAPGSADNSPDNNSAADSGSSSSSGSGSTGGGSGSGSVEDLETARVALELVGELMQALGASSDTDAGQIQQSVLQVLDRDQLEKLGADPADLDKLDQLGAAGSDNTDTDTGAGSSGSPSSDTDRSGSGGSGDVADSGGSTSGDDAGAGSGGTGSRESEPGESRSGDSESGTQPTTETETGSGGGSGEGWESGAQRLAEQVSEAADTDPLAEQLADTLNTAGIGTDTSTGTGGGSDGGSTGSDGADRSPGEASTSGDDRDRESGSASDETPEVGERSQAGEQIRRPSDRQTDTSGSGDADRGGGQQPPTDQEGSDPEERPAGPDTGQGGDGEQPRDPENTQAAPGAAPAGGTDAATWDRLAECESGGDWSINTGNGYSGGLQFAPSTWQAFGGEGAAHEASREEQIAVAERVQEGQGWGAWPACSSRLGLR</sequence>
<feature type="compositionally biased region" description="Gly residues" evidence="3">
    <location>
        <begin position="503"/>
        <end position="512"/>
    </location>
</feature>
<dbReference type="EMBL" id="BAAAJK010000008">
    <property type="protein sequence ID" value="GAA1388813.1"/>
    <property type="molecule type" value="Genomic_DNA"/>
</dbReference>
<feature type="compositionally biased region" description="Basic and acidic residues" evidence="3">
    <location>
        <begin position="408"/>
        <end position="419"/>
    </location>
</feature>
<dbReference type="InterPro" id="IPR010618">
    <property type="entry name" value="RPF"/>
</dbReference>
<dbReference type="Gene3D" id="1.10.530.10">
    <property type="match status" value="1"/>
</dbReference>
<proteinExistence type="inferred from homology"/>
<feature type="region of interest" description="Disordered" evidence="3">
    <location>
        <begin position="408"/>
        <end position="696"/>
    </location>
</feature>
<keyword evidence="2" id="KW-0378">Hydrolase</keyword>
<reference evidence="5 6" key="1">
    <citation type="journal article" date="2019" name="Int. J. Syst. Evol. Microbiol.">
        <title>The Global Catalogue of Microorganisms (GCM) 10K type strain sequencing project: providing services to taxonomists for standard genome sequencing and annotation.</title>
        <authorList>
            <consortium name="The Broad Institute Genomics Platform"/>
            <consortium name="The Broad Institute Genome Sequencing Center for Infectious Disease"/>
            <person name="Wu L."/>
            <person name="Ma J."/>
        </authorList>
    </citation>
    <scope>NUCLEOTIDE SEQUENCE [LARGE SCALE GENOMIC DNA]</scope>
    <source>
        <strain evidence="5 6">JCM 11896</strain>
    </source>
</reference>
<evidence type="ECO:0000313" key="5">
    <source>
        <dbReference type="EMBL" id="GAA1388813.1"/>
    </source>
</evidence>
<dbReference type="CDD" id="cd13925">
    <property type="entry name" value="RPF"/>
    <property type="match status" value="1"/>
</dbReference>
<evidence type="ECO:0000256" key="1">
    <source>
        <dbReference type="ARBA" id="ARBA00010830"/>
    </source>
</evidence>
<dbReference type="Proteomes" id="UP001501414">
    <property type="component" value="Unassembled WGS sequence"/>
</dbReference>
<name>A0ABN1XS69_9PSEU</name>
<feature type="compositionally biased region" description="Low complexity" evidence="3">
    <location>
        <begin position="664"/>
        <end position="677"/>
    </location>
</feature>
<dbReference type="Pfam" id="PF06737">
    <property type="entry name" value="Transglycosylas"/>
    <property type="match status" value="1"/>
</dbReference>
<dbReference type="SUPFAM" id="SSF53955">
    <property type="entry name" value="Lysozyme-like"/>
    <property type="match status" value="1"/>
</dbReference>
<comment type="similarity">
    <text evidence="1">Belongs to the transglycosylase family. Rpf subfamily.</text>
</comment>
<accession>A0ABN1XS69</accession>
<evidence type="ECO:0000256" key="3">
    <source>
        <dbReference type="SAM" id="MobiDB-lite"/>
    </source>
</evidence>
<gene>
    <name evidence="5" type="ORF">GCM10009613_26770</name>
</gene>
<feature type="compositionally biased region" description="Basic and acidic residues" evidence="3">
    <location>
        <begin position="305"/>
        <end position="318"/>
    </location>
</feature>
<evidence type="ECO:0000313" key="6">
    <source>
        <dbReference type="Proteomes" id="UP001501414"/>
    </source>
</evidence>
<feature type="region of interest" description="Disordered" evidence="3">
    <location>
        <begin position="117"/>
        <end position="363"/>
    </location>
</feature>
<feature type="compositionally biased region" description="Low complexity" evidence="3">
    <location>
        <begin position="145"/>
        <end position="176"/>
    </location>
</feature>
<feature type="compositionally biased region" description="Low complexity" evidence="3">
    <location>
        <begin position="490"/>
        <end position="502"/>
    </location>
</feature>
<feature type="compositionally biased region" description="Low complexity" evidence="3">
    <location>
        <begin position="455"/>
        <end position="467"/>
    </location>
</feature>
<evidence type="ECO:0000256" key="2">
    <source>
        <dbReference type="ARBA" id="ARBA00022801"/>
    </source>
</evidence>
<feature type="compositionally biased region" description="Polar residues" evidence="3">
    <location>
        <begin position="290"/>
        <end position="299"/>
    </location>
</feature>
<feature type="compositionally biased region" description="Gly residues" evidence="3">
    <location>
        <begin position="552"/>
        <end position="563"/>
    </location>
</feature>
<feature type="compositionally biased region" description="Low complexity" evidence="3">
    <location>
        <begin position="320"/>
        <end position="349"/>
    </location>
</feature>
<keyword evidence="6" id="KW-1185">Reference proteome</keyword>
<feature type="compositionally biased region" description="Acidic residues" evidence="3">
    <location>
        <begin position="249"/>
        <end position="258"/>
    </location>
</feature>
<feature type="domain" description="Resuscitation-promoting factor core lysozyme-like" evidence="4">
    <location>
        <begin position="675"/>
        <end position="746"/>
    </location>
</feature>